<name>A0A096B363_9BACT</name>
<dbReference type="InterPro" id="IPR045726">
    <property type="entry name" value="DUF6080"/>
</dbReference>
<keyword evidence="1" id="KW-0812">Transmembrane</keyword>
<dbReference type="Pfam" id="PF19558">
    <property type="entry name" value="DUF6080"/>
    <property type="match status" value="1"/>
</dbReference>
<protein>
    <submittedName>
        <fullName evidence="2">Membrane protein</fullName>
    </submittedName>
</protein>
<dbReference type="RefSeq" id="WP_036853737.1">
    <property type="nucleotide sequence ID" value="NZ_JRNU01000001.1"/>
</dbReference>
<evidence type="ECO:0000256" key="1">
    <source>
        <dbReference type="SAM" id="Phobius"/>
    </source>
</evidence>
<evidence type="ECO:0000313" key="3">
    <source>
        <dbReference type="Proteomes" id="UP000029614"/>
    </source>
</evidence>
<sequence length="454" mass="53028">MSAISIFKIKKEERILFCAMLLVFIFFNALLIYSHYSIYTMGAHGGFWSLFTKNFRMSGYDCWSWITISGMRIHFDTIRHPLYLTFLYPLYLLNNSLIDLFGYNFAVYFMAVIIIFSAIYSTIFIYRVFREVMELTQKESCLLTIFLFSFAHVLVPTMVPDHFIISMMFLTMTLYIVGIKMKKNRNLKPWQSFILLFFTAGMASSNAAKTILAGIFTNGWKKTFHKKFLFIGIILPLLILFGIRQYQYYTLEVPQKEVINNIVKHNMEKDAAKTTDHFNKRNKWLKEHTGKAAGNGPITKLIDISTPRLKTLIENFFGESLILHKKYLLKDVSWDRPIFVTYTHAYKYAIECVIILMFIIGCVIARGEKFLQMLLTWFACDITLHIILGFGINEVYIMTAGWAFIIPISIGFFLKRLNGKYRNFLQVTILLLTLYLAFYNCSQIFCYNAVFNNI</sequence>
<feature type="transmembrane region" description="Helical" evidence="1">
    <location>
        <begin position="141"/>
        <end position="157"/>
    </location>
</feature>
<organism evidence="2 3">
    <name type="scientific">Prevotella amnii DNF00058</name>
    <dbReference type="NCBI Taxonomy" id="1401066"/>
    <lineage>
        <taxon>Bacteria</taxon>
        <taxon>Pseudomonadati</taxon>
        <taxon>Bacteroidota</taxon>
        <taxon>Bacteroidia</taxon>
        <taxon>Bacteroidales</taxon>
        <taxon>Prevotellaceae</taxon>
        <taxon>Prevotella</taxon>
    </lineage>
</organism>
<feature type="transmembrane region" description="Helical" evidence="1">
    <location>
        <begin position="348"/>
        <end position="367"/>
    </location>
</feature>
<keyword evidence="1" id="KW-1133">Transmembrane helix</keyword>
<proteinExistence type="predicted"/>
<feature type="transmembrane region" description="Helical" evidence="1">
    <location>
        <begin position="163"/>
        <end position="181"/>
    </location>
</feature>
<feature type="transmembrane region" description="Helical" evidence="1">
    <location>
        <begin position="193"/>
        <end position="216"/>
    </location>
</feature>
<feature type="transmembrane region" description="Helical" evidence="1">
    <location>
        <begin position="15"/>
        <end position="36"/>
    </location>
</feature>
<evidence type="ECO:0000313" key="2">
    <source>
        <dbReference type="EMBL" id="KGF53376.1"/>
    </source>
</evidence>
<comment type="caution">
    <text evidence="2">The sequence shown here is derived from an EMBL/GenBank/DDBJ whole genome shotgun (WGS) entry which is preliminary data.</text>
</comment>
<dbReference type="Proteomes" id="UP000029614">
    <property type="component" value="Unassembled WGS sequence"/>
</dbReference>
<feature type="transmembrane region" description="Helical" evidence="1">
    <location>
        <begin position="395"/>
        <end position="414"/>
    </location>
</feature>
<reference evidence="2 3" key="1">
    <citation type="submission" date="2014-07" db="EMBL/GenBank/DDBJ databases">
        <authorList>
            <person name="McCorrison J."/>
            <person name="Sanka R."/>
            <person name="Torralba M."/>
            <person name="Gillis M."/>
            <person name="Haft D.H."/>
            <person name="Methe B."/>
            <person name="Sutton G."/>
            <person name="Nelson K.E."/>
        </authorList>
    </citation>
    <scope>NUCLEOTIDE SEQUENCE [LARGE SCALE GENOMIC DNA]</scope>
    <source>
        <strain evidence="2 3">DNF00058</strain>
    </source>
</reference>
<accession>A0A096B363</accession>
<keyword evidence="3" id="KW-1185">Reference proteome</keyword>
<keyword evidence="1" id="KW-0472">Membrane</keyword>
<feature type="transmembrane region" description="Helical" evidence="1">
    <location>
        <begin position="105"/>
        <end position="129"/>
    </location>
</feature>
<dbReference type="AlphaFoldDB" id="A0A096B363"/>
<gene>
    <name evidence="2" type="ORF">HMPREF9302_00350</name>
</gene>
<feature type="transmembrane region" description="Helical" evidence="1">
    <location>
        <begin position="228"/>
        <end position="246"/>
    </location>
</feature>
<dbReference type="EMBL" id="JRNU01000001">
    <property type="protein sequence ID" value="KGF53376.1"/>
    <property type="molecule type" value="Genomic_DNA"/>
</dbReference>
<dbReference type="OrthoDB" id="996712at2"/>